<evidence type="ECO:0000313" key="2">
    <source>
        <dbReference type="EMBL" id="KSZ60244.1"/>
    </source>
</evidence>
<evidence type="ECO:0000256" key="1">
    <source>
        <dbReference type="SAM" id="MobiDB-lite"/>
    </source>
</evidence>
<protein>
    <submittedName>
        <fullName evidence="2">Uncharacterized protein</fullName>
    </submittedName>
</protein>
<reference evidence="2 3" key="2">
    <citation type="journal article" date="2016" name="Genome Announc.">
        <title>Draft Genome Sequence of a Versatile Hydrocarbon-Degrading Bacterium, Rhodococcus pyridinivorans Strain KG-16, Collected from Oil Fields in India.</title>
        <authorList>
            <person name="Aggarwal R.K."/>
            <person name="Dawar C."/>
            <person name="Phanindranath R."/>
            <person name="Mutnuri L."/>
            <person name="Dayal A.M."/>
        </authorList>
    </citation>
    <scope>NUCLEOTIDE SEQUENCE [LARGE SCALE GENOMIC DNA]</scope>
    <source>
        <strain evidence="2 3">KG-16</strain>
    </source>
</reference>
<proteinExistence type="predicted"/>
<dbReference type="PATRIC" id="fig|1441730.3.peg.399"/>
<feature type="region of interest" description="Disordered" evidence="1">
    <location>
        <begin position="54"/>
        <end position="78"/>
    </location>
</feature>
<dbReference type="EMBL" id="AZXY01000001">
    <property type="protein sequence ID" value="KSZ60244.1"/>
    <property type="molecule type" value="Genomic_DNA"/>
</dbReference>
<organism evidence="2 3">
    <name type="scientific">Rhodococcus pyridinivorans KG-16</name>
    <dbReference type="NCBI Taxonomy" id="1441730"/>
    <lineage>
        <taxon>Bacteria</taxon>
        <taxon>Bacillati</taxon>
        <taxon>Actinomycetota</taxon>
        <taxon>Actinomycetes</taxon>
        <taxon>Mycobacteriales</taxon>
        <taxon>Nocardiaceae</taxon>
        <taxon>Rhodococcus</taxon>
    </lineage>
</organism>
<gene>
    <name evidence="2" type="ORF">Z045_01905</name>
</gene>
<name>A0A0V9UQG2_9NOCA</name>
<reference evidence="3" key="1">
    <citation type="submission" date="2015-01" db="EMBL/GenBank/DDBJ databases">
        <title>Draft genome sequence of Rhodococcus pyridinivorans strain KG-16, a hydrocarbon-degrading bacterium.</title>
        <authorList>
            <person name="Aggarwal R.K."/>
            <person name="Dawar C."/>
        </authorList>
    </citation>
    <scope>NUCLEOTIDE SEQUENCE [LARGE SCALE GENOMIC DNA]</scope>
    <source>
        <strain evidence="3">KG-16</strain>
    </source>
</reference>
<comment type="caution">
    <text evidence="2">The sequence shown here is derived from an EMBL/GenBank/DDBJ whole genome shotgun (WGS) entry which is preliminary data.</text>
</comment>
<dbReference type="RefSeq" id="WP_016696235.1">
    <property type="nucleotide sequence ID" value="NZ_AZXY01000001.1"/>
</dbReference>
<evidence type="ECO:0000313" key="3">
    <source>
        <dbReference type="Proteomes" id="UP000053060"/>
    </source>
</evidence>
<dbReference type="Proteomes" id="UP000053060">
    <property type="component" value="Unassembled WGS sequence"/>
</dbReference>
<sequence length="126" mass="13507">MDIATTPPTERRKLALAAVKELGPQRTEKAVLKVRCPKGHTVAAVYNTTEGQVVVSRSGPGGRGNRDREATPHNGTSLNSEYVDTLEVTQFEDDAIPSGCACGPRSLSRKKMQDAVATHAHVINLT</sequence>
<accession>A0A0V9UQG2</accession>
<dbReference type="AlphaFoldDB" id="A0A0V9UQG2"/>